<keyword evidence="4" id="KW-1185">Reference proteome</keyword>
<reference evidence="3" key="2">
    <citation type="submission" date="2022-06" db="UniProtKB">
        <authorList>
            <consortium name="EnsemblMetazoa"/>
        </authorList>
    </citation>
    <scope>IDENTIFICATION</scope>
    <source>
        <strain evidence="3">PS312</strain>
    </source>
</reference>
<evidence type="ECO:0000256" key="1">
    <source>
        <dbReference type="SAM" id="MobiDB-lite"/>
    </source>
</evidence>
<evidence type="ECO:0000313" key="3">
    <source>
        <dbReference type="EnsemblMetazoa" id="PPA35275.1"/>
    </source>
</evidence>
<accession>A0A8R1YPH8</accession>
<protein>
    <submittedName>
        <fullName evidence="3">Uncharacterized protein</fullName>
    </submittedName>
</protein>
<dbReference type="Proteomes" id="UP000005239">
    <property type="component" value="Unassembled WGS sequence"/>
</dbReference>
<feature type="compositionally biased region" description="Basic and acidic residues" evidence="1">
    <location>
        <begin position="83"/>
        <end position="105"/>
    </location>
</feature>
<dbReference type="EnsemblMetazoa" id="PPA35275.1">
    <property type="protein sequence ID" value="PPA35275.1"/>
    <property type="gene ID" value="WBGene00273644"/>
</dbReference>
<feature type="region of interest" description="Disordered" evidence="1">
    <location>
        <begin position="83"/>
        <end position="111"/>
    </location>
</feature>
<evidence type="ECO:0000313" key="4">
    <source>
        <dbReference type="Proteomes" id="UP000005239"/>
    </source>
</evidence>
<proteinExistence type="predicted"/>
<sequence length="111" mass="12218">MEGTDIIPALGAISFQIVLIIILVITCVMFLAIILLMGWGFLRCFGELFKAFYIAVGCASLVGICLIAFIIFFMIKTKCCTETHPRTSKNKDNEDDPEKGGKELPTKTVPV</sequence>
<keyword evidence="2" id="KW-1133">Transmembrane helix</keyword>
<accession>A0A2A6B741</accession>
<keyword evidence="2" id="KW-0472">Membrane</keyword>
<gene>
    <name evidence="3" type="primary">WBGene00273644</name>
</gene>
<evidence type="ECO:0000256" key="2">
    <source>
        <dbReference type="SAM" id="Phobius"/>
    </source>
</evidence>
<dbReference type="AlphaFoldDB" id="A0A2A6B741"/>
<name>A0A2A6B741_PRIPA</name>
<feature type="transmembrane region" description="Helical" evidence="2">
    <location>
        <begin position="51"/>
        <end position="75"/>
    </location>
</feature>
<keyword evidence="2" id="KW-0812">Transmembrane</keyword>
<organism evidence="3 4">
    <name type="scientific">Pristionchus pacificus</name>
    <name type="common">Parasitic nematode worm</name>
    <dbReference type="NCBI Taxonomy" id="54126"/>
    <lineage>
        <taxon>Eukaryota</taxon>
        <taxon>Metazoa</taxon>
        <taxon>Ecdysozoa</taxon>
        <taxon>Nematoda</taxon>
        <taxon>Chromadorea</taxon>
        <taxon>Rhabditida</taxon>
        <taxon>Rhabditina</taxon>
        <taxon>Diplogasteromorpha</taxon>
        <taxon>Diplogasteroidea</taxon>
        <taxon>Neodiplogasteridae</taxon>
        <taxon>Pristionchus</taxon>
    </lineage>
</organism>
<reference evidence="4" key="1">
    <citation type="journal article" date="2008" name="Nat. Genet.">
        <title>The Pristionchus pacificus genome provides a unique perspective on nematode lifestyle and parasitism.</title>
        <authorList>
            <person name="Dieterich C."/>
            <person name="Clifton S.W."/>
            <person name="Schuster L.N."/>
            <person name="Chinwalla A."/>
            <person name="Delehaunty K."/>
            <person name="Dinkelacker I."/>
            <person name="Fulton L."/>
            <person name="Fulton R."/>
            <person name="Godfrey J."/>
            <person name="Minx P."/>
            <person name="Mitreva M."/>
            <person name="Roeseler W."/>
            <person name="Tian H."/>
            <person name="Witte H."/>
            <person name="Yang S.P."/>
            <person name="Wilson R.K."/>
            <person name="Sommer R.J."/>
        </authorList>
    </citation>
    <scope>NUCLEOTIDE SEQUENCE [LARGE SCALE GENOMIC DNA]</scope>
    <source>
        <strain evidence="4">PS312</strain>
    </source>
</reference>
<feature type="transmembrane region" description="Helical" evidence="2">
    <location>
        <begin position="6"/>
        <end position="39"/>
    </location>
</feature>